<feature type="domain" description="Small acidic protein-like" evidence="2">
    <location>
        <begin position="318"/>
        <end position="387"/>
    </location>
</feature>
<feature type="compositionally biased region" description="Basic and acidic residues" evidence="1">
    <location>
        <begin position="22"/>
        <end position="38"/>
    </location>
</feature>
<feature type="region of interest" description="Disordered" evidence="1">
    <location>
        <begin position="20"/>
        <end position="240"/>
    </location>
</feature>
<protein>
    <submittedName>
        <fullName evidence="3">Small acidic protein</fullName>
    </submittedName>
</protein>
<keyword evidence="4" id="KW-1185">Reference proteome</keyword>
<organism evidence="3 4">
    <name type="scientific">Desmophyllum pertusum</name>
    <dbReference type="NCBI Taxonomy" id="174260"/>
    <lineage>
        <taxon>Eukaryota</taxon>
        <taxon>Metazoa</taxon>
        <taxon>Cnidaria</taxon>
        <taxon>Anthozoa</taxon>
        <taxon>Hexacorallia</taxon>
        <taxon>Scleractinia</taxon>
        <taxon>Caryophylliina</taxon>
        <taxon>Caryophylliidae</taxon>
        <taxon>Desmophyllum</taxon>
    </lineage>
</organism>
<feature type="region of interest" description="Disordered" evidence="1">
    <location>
        <begin position="303"/>
        <end position="327"/>
    </location>
</feature>
<dbReference type="EMBL" id="MU826829">
    <property type="protein sequence ID" value="KAJ7374061.1"/>
    <property type="molecule type" value="Genomic_DNA"/>
</dbReference>
<proteinExistence type="predicted"/>
<dbReference type="Pfam" id="PF15477">
    <property type="entry name" value="SMAP"/>
    <property type="match status" value="1"/>
</dbReference>
<dbReference type="PANTHER" id="PTHR22426:SF2">
    <property type="entry name" value="ARGININE_SERINE-RICH COILED-COIL PROTEIN 2"/>
    <property type="match status" value="1"/>
</dbReference>
<evidence type="ECO:0000256" key="1">
    <source>
        <dbReference type="SAM" id="MobiDB-lite"/>
    </source>
</evidence>
<evidence type="ECO:0000259" key="2">
    <source>
        <dbReference type="Pfam" id="PF15477"/>
    </source>
</evidence>
<comment type="caution">
    <text evidence="3">The sequence shown here is derived from an EMBL/GenBank/DDBJ whole genome shotgun (WGS) entry which is preliminary data.</text>
</comment>
<reference evidence="3" key="1">
    <citation type="submission" date="2023-01" db="EMBL/GenBank/DDBJ databases">
        <title>Genome assembly of the deep-sea coral Lophelia pertusa.</title>
        <authorList>
            <person name="Herrera S."/>
            <person name="Cordes E."/>
        </authorList>
    </citation>
    <scope>NUCLEOTIDE SEQUENCE</scope>
    <source>
        <strain evidence="3">USNM1676648</strain>
        <tissue evidence="3">Polyp</tissue>
    </source>
</reference>
<feature type="region of interest" description="Disordered" evidence="1">
    <location>
        <begin position="346"/>
        <end position="384"/>
    </location>
</feature>
<sequence>MAAPQSQSNWDMFVILHVLSTNERDSGRRFDEFGRDLRPGNQTDASEEKDKPGVQKKEREQSPPHKKGPSEQRGGTRSPEKEEKEKTPPEGKSTVNKSLERDSPSPKRKDTHERRSKSPDKRKRRSRSRDRGDSSERKSPERYRRKEYRRSPPRDSRDRRASGEYNRRHDRDRDRGRGGRGRDWGRDRRYDQDRDRNRDRDRDQDRREEKATSPSQEKKTFVKATATGQELLPRPARPLTSEEVQAKLAAHAESLRKQAQDAASILNLPTYLNPSVVNPHQYAVQAQKRKLLWSGRKIAAEGTTISSESSAAAKPTVWNSTTFSNDQGGEMQAKFRRLMGIKDQENAAAAPDSQPQGQQLMDDLEKEFERSREYQLSRGAGGKSGIGLCYSGT</sequence>
<feature type="compositionally biased region" description="Basic and acidic residues" evidence="1">
    <location>
        <begin position="129"/>
        <end position="220"/>
    </location>
</feature>
<dbReference type="PANTHER" id="PTHR22426">
    <property type="entry name" value="ARGININE_SERINE-RICH COILED-COIL PROTEIN 2"/>
    <property type="match status" value="1"/>
</dbReference>
<dbReference type="AlphaFoldDB" id="A0A9W9Z301"/>
<gene>
    <name evidence="3" type="primary">RSRC2</name>
    <name evidence="3" type="ORF">OS493_009392</name>
</gene>
<accession>A0A9W9Z301</accession>
<feature type="compositionally biased region" description="Polar residues" evidence="1">
    <location>
        <begin position="317"/>
        <end position="327"/>
    </location>
</feature>
<evidence type="ECO:0000313" key="4">
    <source>
        <dbReference type="Proteomes" id="UP001163046"/>
    </source>
</evidence>
<feature type="compositionally biased region" description="Basic and acidic residues" evidence="1">
    <location>
        <begin position="78"/>
        <end position="89"/>
    </location>
</feature>
<evidence type="ECO:0000313" key="3">
    <source>
        <dbReference type="EMBL" id="KAJ7374061.1"/>
    </source>
</evidence>
<feature type="compositionally biased region" description="Basic and acidic residues" evidence="1">
    <location>
        <begin position="98"/>
        <end position="119"/>
    </location>
</feature>
<name>A0A9W9Z301_9CNID</name>
<dbReference type="Proteomes" id="UP001163046">
    <property type="component" value="Unassembled WGS sequence"/>
</dbReference>
<dbReference type="InterPro" id="IPR028124">
    <property type="entry name" value="SMAP_dom"/>
</dbReference>
<feature type="compositionally biased region" description="Basic and acidic residues" evidence="1">
    <location>
        <begin position="46"/>
        <end position="63"/>
    </location>
</feature>
<dbReference type="OrthoDB" id="1928974at2759"/>